<name>A0ABU4FII6_9ACTN</name>
<dbReference type="Pfam" id="PF18860">
    <property type="entry name" value="AbiJ_NTD3"/>
    <property type="match status" value="1"/>
</dbReference>
<reference evidence="2 3" key="1">
    <citation type="submission" date="2023-10" db="EMBL/GenBank/DDBJ databases">
        <title>Characterization of rhizosphere-enriched actinobacteria from wheat plants lab-grown on chernevaya soil.</title>
        <authorList>
            <person name="Tikhonova E.N."/>
            <person name="Konopkin A."/>
            <person name="Kravchenko I.K."/>
        </authorList>
    </citation>
    <scope>NUCLEOTIDE SEQUENCE [LARGE SCALE GENOMIC DNA]</scope>
    <source>
        <strain evidence="2 3">RR29</strain>
    </source>
</reference>
<sequence>MGEQMDVASLRALIDETVVSRYQIFGHKEIPALCESLRMPAPPPQVDPNTQRDVSKHKRLAASLGACRDEDLPVIARAVLASQPVNAVQRNALQDALWQGSDCVEVPGRTRRELAASLPLDHYVRHADRFLTMLDSLWVLDNDPMAAWDGGARTLRTQITRYVINNDDWDAVSLFEQLGSFQAPHPRFARFLEALAAPSTIPDEAAQRQFVEIANVHLQRVGAQLQEAGEEDGYPIFELIRAGEPPTRRPRQVIFATLAKPDIRISSVLDGDLEVIEQAERADQVLVYDRAIGNDGLRWRDLLNWWQEKRGITDTEQARSSLFERMRASLPKGCPVSDLRVGADGTGCSLSIRRGRGCADGRCRAWRGGRRRP</sequence>
<organism evidence="2 3">
    <name type="scientific">Streptomyces prunicolor</name>
    <dbReference type="NCBI Taxonomy" id="67348"/>
    <lineage>
        <taxon>Bacteria</taxon>
        <taxon>Bacillati</taxon>
        <taxon>Actinomycetota</taxon>
        <taxon>Actinomycetes</taxon>
        <taxon>Kitasatosporales</taxon>
        <taxon>Streptomycetaceae</taxon>
        <taxon>Streptomyces</taxon>
    </lineage>
</organism>
<dbReference type="Proteomes" id="UP001187346">
    <property type="component" value="Unassembled WGS sequence"/>
</dbReference>
<dbReference type="EMBL" id="JAWMAJ010000129">
    <property type="protein sequence ID" value="MDV7220405.1"/>
    <property type="molecule type" value="Genomic_DNA"/>
</dbReference>
<evidence type="ECO:0000259" key="1">
    <source>
        <dbReference type="Pfam" id="PF18860"/>
    </source>
</evidence>
<evidence type="ECO:0000313" key="2">
    <source>
        <dbReference type="EMBL" id="MDV7220405.1"/>
    </source>
</evidence>
<dbReference type="RefSeq" id="WP_317773998.1">
    <property type="nucleotide sequence ID" value="NZ_JAWMAJ010000129.1"/>
</dbReference>
<protein>
    <recommendedName>
        <fullName evidence="1">AbiJ-NTD3 domain-containing protein</fullName>
    </recommendedName>
</protein>
<accession>A0ABU4FII6</accession>
<feature type="domain" description="AbiJ-NTD3" evidence="1">
    <location>
        <begin position="106"/>
        <end position="269"/>
    </location>
</feature>
<dbReference type="InterPro" id="IPR041427">
    <property type="entry name" value="AbiJ-NTD3"/>
</dbReference>
<proteinExistence type="predicted"/>
<evidence type="ECO:0000313" key="3">
    <source>
        <dbReference type="Proteomes" id="UP001187346"/>
    </source>
</evidence>
<gene>
    <name evidence="2" type="ORF">R5A26_31120</name>
</gene>
<comment type="caution">
    <text evidence="2">The sequence shown here is derived from an EMBL/GenBank/DDBJ whole genome shotgun (WGS) entry which is preliminary data.</text>
</comment>
<keyword evidence="3" id="KW-1185">Reference proteome</keyword>
<feature type="non-terminal residue" evidence="2">
    <location>
        <position position="373"/>
    </location>
</feature>